<proteinExistence type="predicted"/>
<dbReference type="Proteomes" id="UP001642464">
    <property type="component" value="Unassembled WGS sequence"/>
</dbReference>
<accession>A0ABP0SH88</accession>
<organism evidence="1 2">
    <name type="scientific">Durusdinium trenchii</name>
    <dbReference type="NCBI Taxonomy" id="1381693"/>
    <lineage>
        <taxon>Eukaryota</taxon>
        <taxon>Sar</taxon>
        <taxon>Alveolata</taxon>
        <taxon>Dinophyceae</taxon>
        <taxon>Suessiales</taxon>
        <taxon>Symbiodiniaceae</taxon>
        <taxon>Durusdinium</taxon>
    </lineage>
</organism>
<name>A0ABP0SH88_9DINO</name>
<evidence type="ECO:0000313" key="2">
    <source>
        <dbReference type="Proteomes" id="UP001642464"/>
    </source>
</evidence>
<dbReference type="Gene3D" id="1.25.10.10">
    <property type="entry name" value="Leucine-rich Repeat Variant"/>
    <property type="match status" value="1"/>
</dbReference>
<evidence type="ECO:0000313" key="1">
    <source>
        <dbReference type="EMBL" id="CAK9111722.1"/>
    </source>
</evidence>
<dbReference type="InterPro" id="IPR016024">
    <property type="entry name" value="ARM-type_fold"/>
</dbReference>
<dbReference type="InterPro" id="IPR011989">
    <property type="entry name" value="ARM-like"/>
</dbReference>
<reference evidence="1 2" key="1">
    <citation type="submission" date="2024-02" db="EMBL/GenBank/DDBJ databases">
        <authorList>
            <person name="Chen Y."/>
            <person name="Shah S."/>
            <person name="Dougan E. K."/>
            <person name="Thang M."/>
            <person name="Chan C."/>
        </authorList>
    </citation>
    <scope>NUCLEOTIDE SEQUENCE [LARGE SCALE GENOMIC DNA]</scope>
</reference>
<comment type="caution">
    <text evidence="1">The sequence shown here is derived from an EMBL/GenBank/DDBJ whole genome shotgun (WGS) entry which is preliminary data.</text>
</comment>
<protein>
    <submittedName>
        <fullName evidence="1">Uncharacterized protein</fullName>
    </submittedName>
</protein>
<dbReference type="SUPFAM" id="SSF48371">
    <property type="entry name" value="ARM repeat"/>
    <property type="match status" value="1"/>
</dbReference>
<sequence>MIQEDLRRGTWPEPKKQRCLMEMLARLDGLGAQCKIEEGTRRKCILSERQANCVEQADLDAAVSSCESLLQEFMSLLEDSCFRVRKAAAAFLSLLGHCSGSHSKLEISRSFCHALHRETSSEVRCATVDAMGQFVCTTSLQEEQTMMLLATLSHSLKDPCPHVCARAMAALNLVSKCSRDLKLVALPAAHLLTDNDRFVRARAVSTVATLGRLGDVTGVVADLSMRCKDSSPEVQQIARAALRHLRPPGRPLTNSTC</sequence>
<dbReference type="EMBL" id="CAXAMM010043784">
    <property type="protein sequence ID" value="CAK9111722.1"/>
    <property type="molecule type" value="Genomic_DNA"/>
</dbReference>
<gene>
    <name evidence="1" type="ORF">SCF082_LOCUS51819</name>
</gene>
<keyword evidence="2" id="KW-1185">Reference proteome</keyword>